<evidence type="ECO:0000259" key="6">
    <source>
        <dbReference type="PROSITE" id="PS51192"/>
    </source>
</evidence>
<feature type="domain" description="Helicase C-terminal" evidence="7">
    <location>
        <begin position="413"/>
        <end position="593"/>
    </location>
</feature>
<protein>
    <submittedName>
        <fullName evidence="8">SNF2-related protein</fullName>
    </submittedName>
</protein>
<dbReference type="CDD" id="cd18793">
    <property type="entry name" value="SF2_C_SNF"/>
    <property type="match status" value="1"/>
</dbReference>
<accession>A0ABW3P4X6</accession>
<comment type="caution">
    <text evidence="8">The sequence shown here is derived from an EMBL/GenBank/DDBJ whole genome shotgun (WGS) entry which is preliminary data.</text>
</comment>
<evidence type="ECO:0000256" key="1">
    <source>
        <dbReference type="ARBA" id="ARBA00022741"/>
    </source>
</evidence>
<dbReference type="Proteomes" id="UP001597203">
    <property type="component" value="Unassembled WGS sequence"/>
</dbReference>
<dbReference type="InterPro" id="IPR014001">
    <property type="entry name" value="Helicase_ATP-bd"/>
</dbReference>
<evidence type="ECO:0000256" key="4">
    <source>
        <dbReference type="ARBA" id="ARBA00022840"/>
    </source>
</evidence>
<dbReference type="InterPro" id="IPR001650">
    <property type="entry name" value="Helicase_C-like"/>
</dbReference>
<dbReference type="RefSeq" id="WP_380911622.1">
    <property type="nucleotide sequence ID" value="NZ_JBHTLS010000126.1"/>
</dbReference>
<evidence type="ECO:0000256" key="5">
    <source>
        <dbReference type="SAM" id="MobiDB-lite"/>
    </source>
</evidence>
<dbReference type="PROSITE" id="PS51194">
    <property type="entry name" value="HELICASE_CTER"/>
    <property type="match status" value="1"/>
</dbReference>
<evidence type="ECO:0000313" key="8">
    <source>
        <dbReference type="EMBL" id="MFD1105662.1"/>
    </source>
</evidence>
<dbReference type="InterPro" id="IPR049730">
    <property type="entry name" value="SNF2/RAD54-like_C"/>
</dbReference>
<organism evidence="8 9">
    <name type="scientific">Sphingobium olei</name>
    <dbReference type="NCBI Taxonomy" id="420955"/>
    <lineage>
        <taxon>Bacteria</taxon>
        <taxon>Pseudomonadati</taxon>
        <taxon>Pseudomonadota</taxon>
        <taxon>Alphaproteobacteria</taxon>
        <taxon>Sphingomonadales</taxon>
        <taxon>Sphingomonadaceae</taxon>
        <taxon>Sphingobium</taxon>
    </lineage>
</organism>
<keyword evidence="2" id="KW-0378">Hydrolase</keyword>
<feature type="region of interest" description="Disordered" evidence="5">
    <location>
        <begin position="350"/>
        <end position="378"/>
    </location>
</feature>
<dbReference type="PANTHER" id="PTHR10799">
    <property type="entry name" value="SNF2/RAD54 HELICASE FAMILY"/>
    <property type="match status" value="1"/>
</dbReference>
<dbReference type="Gene3D" id="3.40.50.300">
    <property type="entry name" value="P-loop containing nucleotide triphosphate hydrolases"/>
    <property type="match status" value="1"/>
</dbReference>
<feature type="compositionally biased region" description="Acidic residues" evidence="5">
    <location>
        <begin position="353"/>
        <end position="378"/>
    </location>
</feature>
<dbReference type="InterPro" id="IPR057342">
    <property type="entry name" value="DEXDc_RapA"/>
</dbReference>
<evidence type="ECO:0000256" key="3">
    <source>
        <dbReference type="ARBA" id="ARBA00022806"/>
    </source>
</evidence>
<dbReference type="InterPro" id="IPR027417">
    <property type="entry name" value="P-loop_NTPase"/>
</dbReference>
<proteinExistence type="predicted"/>
<sequence length="955" mass="107273">MITSQAKGKQALGYLPVQGRYHAHRLTVAGNGEDAFTQSLTSARVEMNPHQVNAALFALKSPFAKGVLLADEVGLGKTIEAGLVMSQRWAERRRRVLLVVPASLRKQWQQELFEKFSIRAVILDAKTYGDRRRSGIARPFEAKDAVVIVSYEFAARKADDVRAVAWDLVVFDEAHRLRNVHKKGAKRAKVLKEAVDGRFKILLTATPLQNSLTELYGIVSMIDEMHFGGENAFKAQYMGANATPASQEILRERLRTICHRTLRRQVQEAGHINFRQRHAVTFQFEPHDVETDLYEQLSAYLQDPDTIAYGSRTNALVILQARKSLGSSTAAVAGYLDTLLERLRRKERASAEMTDDFEDSFEEEKEALDDEDDEAEEPIDPVKLAAEIAHVEAMRDIARGIGVNGKGEKLIANLPAVLDEIEAKGGQRKAVIFTESVRTQHYINQLLAENGYSGRMVLMNGSNNDPESRAIYEAWKAKHAGTDRISGSKTADMKAAIVEAFRGDDKTILIATESGAEGINLQFCSLLINYDLPWNPQRVEQRIGRCHRYGQLVDVTVVNMLNLKNRAEARIHELLEQKLHLFEGVFGASDEVLGILTDGIDFEREVLRIVQSCRSAEEADAEFDVLTARIQDSIDADMEAARAKVLESMDSDVVAKLHRREQALAEILPEFQQRLLMVAQAELPEARFPTPDAIWFDYDGQRWTTRWPMADEQGWQFFRVGEALGHEIVERAKARVEDGVEAVVFDPAAYPYPGQLGGVVDLTGRSGWLRAFKAIMPVPDAEREEVLIVAETDQGEVIPAGVGDKMMMAPARRLGPADVAPPSDRLDALREAEFAAFSERVTKENYAWLLEKEEQLGRYARDREIEIEAQVAALDAEIKELERAKRAPGLGMEEKLAQMRDIRKKETARDDLKMSQFETKRQVNADINRALDDLAAMLDQKPRIEELFTLRWTVA</sequence>
<evidence type="ECO:0000313" key="9">
    <source>
        <dbReference type="Proteomes" id="UP001597203"/>
    </source>
</evidence>
<dbReference type="SMART" id="SM00490">
    <property type="entry name" value="HELICc"/>
    <property type="match status" value="1"/>
</dbReference>
<dbReference type="Gene3D" id="3.40.50.10810">
    <property type="entry name" value="Tandem AAA-ATPase domain"/>
    <property type="match status" value="1"/>
</dbReference>
<dbReference type="Pfam" id="PF00176">
    <property type="entry name" value="SNF2-rel_dom"/>
    <property type="match status" value="1"/>
</dbReference>
<dbReference type="SUPFAM" id="SSF52540">
    <property type="entry name" value="P-loop containing nucleoside triphosphate hydrolases"/>
    <property type="match status" value="2"/>
</dbReference>
<dbReference type="InterPro" id="IPR038718">
    <property type="entry name" value="SNF2-like_sf"/>
</dbReference>
<reference evidence="9" key="1">
    <citation type="journal article" date="2019" name="Int. J. Syst. Evol. Microbiol.">
        <title>The Global Catalogue of Microorganisms (GCM) 10K type strain sequencing project: providing services to taxonomists for standard genome sequencing and annotation.</title>
        <authorList>
            <consortium name="The Broad Institute Genomics Platform"/>
            <consortium name="The Broad Institute Genome Sequencing Center for Infectious Disease"/>
            <person name="Wu L."/>
            <person name="Ma J."/>
        </authorList>
    </citation>
    <scope>NUCLEOTIDE SEQUENCE [LARGE SCALE GENOMIC DNA]</scope>
    <source>
        <strain evidence="9">CCUG 54329</strain>
    </source>
</reference>
<dbReference type="EMBL" id="JBHTLS010000126">
    <property type="protein sequence ID" value="MFD1105662.1"/>
    <property type="molecule type" value="Genomic_DNA"/>
</dbReference>
<feature type="domain" description="Helicase ATP-binding" evidence="6">
    <location>
        <begin position="58"/>
        <end position="225"/>
    </location>
</feature>
<dbReference type="CDD" id="cd18011">
    <property type="entry name" value="DEXDc_RapA"/>
    <property type="match status" value="1"/>
</dbReference>
<keyword evidence="1" id="KW-0547">Nucleotide-binding</keyword>
<keyword evidence="3" id="KW-0347">Helicase</keyword>
<dbReference type="PROSITE" id="PS51192">
    <property type="entry name" value="HELICASE_ATP_BIND_1"/>
    <property type="match status" value="1"/>
</dbReference>
<dbReference type="Pfam" id="PF00271">
    <property type="entry name" value="Helicase_C"/>
    <property type="match status" value="1"/>
</dbReference>
<evidence type="ECO:0000259" key="7">
    <source>
        <dbReference type="PROSITE" id="PS51194"/>
    </source>
</evidence>
<evidence type="ECO:0000256" key="2">
    <source>
        <dbReference type="ARBA" id="ARBA00022801"/>
    </source>
</evidence>
<keyword evidence="4" id="KW-0067">ATP-binding</keyword>
<keyword evidence="9" id="KW-1185">Reference proteome</keyword>
<name>A0ABW3P4X6_9SPHN</name>
<gene>
    <name evidence="8" type="ORF">ACFQ24_12380</name>
</gene>
<dbReference type="SMART" id="SM00487">
    <property type="entry name" value="DEXDc"/>
    <property type="match status" value="1"/>
</dbReference>
<dbReference type="InterPro" id="IPR000330">
    <property type="entry name" value="SNF2_N"/>
</dbReference>